<name>A0A640KVR0_LEITA</name>
<dbReference type="AlphaFoldDB" id="A0A640KVR0"/>
<comment type="caution">
    <text evidence="2">The sequence shown here is derived from an EMBL/GenBank/DDBJ whole genome shotgun (WGS) entry which is preliminary data.</text>
</comment>
<dbReference type="Proteomes" id="UP000419144">
    <property type="component" value="Unassembled WGS sequence"/>
</dbReference>
<keyword evidence="1" id="KW-0812">Transmembrane</keyword>
<evidence type="ECO:0000313" key="2">
    <source>
        <dbReference type="EMBL" id="GET91599.1"/>
    </source>
</evidence>
<dbReference type="OrthoDB" id="247334at2759"/>
<feature type="transmembrane region" description="Helical" evidence="1">
    <location>
        <begin position="21"/>
        <end position="40"/>
    </location>
</feature>
<protein>
    <submittedName>
        <fullName evidence="2">GPI transamidase component Tta1, putative</fullName>
    </submittedName>
</protein>
<accession>A0A640KVR0</accession>
<feature type="transmembrane region" description="Helical" evidence="1">
    <location>
        <begin position="365"/>
        <end position="387"/>
    </location>
</feature>
<keyword evidence="3" id="KW-1185">Reference proteome</keyword>
<sequence length="410" mass="44634">MKSTAVAGSPETWRRSSTRSFAALSVLIMIAVIGVHWTTLSREHVDLPMDRVLADLQASCSTPEDAPVLASVKLPPAFYGLGVWVDSPALLPSVHAALTLMKERLTDGQSTAAETVPLPTHSLYTFVRLQAEARDKVVAALKEAQSGNLSSEDSVRHTLEQLANQQQLGLPTLKHAFLPEVGQEVELLALSLFSVPASVLPGDAASKVQCFILDVRQAYCMLPVEEPDASDPASSTKTHYSAAALTPLSYRLQAASLEAEVRAALLSVVTQQIGLASFKPADVEAWKRSREHQGCLYTIASVTSTLRSIASNTNMAVPQSTKRILAVLEHHVKSRSFVRAARAADDLQFYPLLTPQLYIPWDHSVVLQMIVLLPLVSNALVAVRFCIEERYLNRVRARAAAEAKNSKKDQ</sequence>
<dbReference type="EMBL" id="BLBS01000049">
    <property type="protein sequence ID" value="GET91599.1"/>
    <property type="molecule type" value="Genomic_DNA"/>
</dbReference>
<dbReference type="VEuPathDB" id="TriTrypDB:LtaPh_3227600"/>
<proteinExistence type="predicted"/>
<evidence type="ECO:0000313" key="3">
    <source>
        <dbReference type="Proteomes" id="UP000419144"/>
    </source>
</evidence>
<organism evidence="2 3">
    <name type="scientific">Leishmania tarentolae</name>
    <name type="common">Sauroleishmania tarentolae</name>
    <dbReference type="NCBI Taxonomy" id="5689"/>
    <lineage>
        <taxon>Eukaryota</taxon>
        <taxon>Discoba</taxon>
        <taxon>Euglenozoa</taxon>
        <taxon>Kinetoplastea</taxon>
        <taxon>Metakinetoplastina</taxon>
        <taxon>Trypanosomatida</taxon>
        <taxon>Trypanosomatidae</taxon>
        <taxon>Leishmaniinae</taxon>
        <taxon>Leishmania</taxon>
        <taxon>lizard Leishmania</taxon>
    </lineage>
</organism>
<evidence type="ECO:0000256" key="1">
    <source>
        <dbReference type="SAM" id="Phobius"/>
    </source>
</evidence>
<keyword evidence="1" id="KW-1133">Transmembrane helix</keyword>
<gene>
    <name evidence="2" type="ORF">LtaPh_3227600</name>
</gene>
<reference evidence="2" key="1">
    <citation type="submission" date="2019-11" db="EMBL/GenBank/DDBJ databases">
        <title>Leishmania tarentolae CDS.</title>
        <authorList>
            <person name="Goto Y."/>
            <person name="Yamagishi J."/>
        </authorList>
    </citation>
    <scope>NUCLEOTIDE SEQUENCE [LARGE SCALE GENOMIC DNA]</scope>
    <source>
        <strain evidence="2">Parrot Tar II</strain>
    </source>
</reference>
<keyword evidence="1" id="KW-0472">Membrane</keyword>